<keyword evidence="8" id="KW-1185">Reference proteome</keyword>
<comment type="caution">
    <text evidence="7">The sequence shown here is derived from an EMBL/GenBank/DDBJ whole genome shotgun (WGS) entry which is preliminary data.</text>
</comment>
<protein>
    <submittedName>
        <fullName evidence="7">Protein kinase domain</fullName>
    </submittedName>
</protein>
<evidence type="ECO:0000256" key="1">
    <source>
        <dbReference type="ARBA" id="ARBA00022741"/>
    </source>
</evidence>
<dbReference type="EMBL" id="JAEFBK010000013">
    <property type="protein sequence ID" value="KAG7532395.1"/>
    <property type="molecule type" value="Genomic_DNA"/>
</dbReference>
<keyword evidence="1 4" id="KW-0547">Nucleotide-binding</keyword>
<dbReference type="PANTHER" id="PTHR27005:SF308">
    <property type="entry name" value="NON-FUNCTIONAL PSEUDOKINASE ZRK2-RELATED"/>
    <property type="match status" value="1"/>
</dbReference>
<evidence type="ECO:0000256" key="2">
    <source>
        <dbReference type="ARBA" id="ARBA00022840"/>
    </source>
</evidence>
<sequence length="459" mass="53056">MESLVKKLQQSMRSGSSRKRKEKDGQEEERRFLHNGSIFLKELIADCNGKSIPIRTFSSEQIQKATNNFDRTCFVTEEEDHEWYKGIIEDKPYLIKKFYGDRDTEGNEVLLTRRWVGKGSYKYNDIVLAARMSNHNNFLKLFGCCFEFFFLVFVFENAENGYLNERGYFMVNGEESSLPWSVRLKIGKEIANALTYLHMAFPKIIIHRHIKPTIIFLDKNWNVKLSDFSLSITLPEGKSRIQVDRVLGTFGYLDPLHQATGFVTEYTDVYSFGICLLVFVTGRPVVFTTSYGDSQGILGYVRELCEDGKLDEVIDPMVAKDMTCCQRLQVEACVVLALRCCKKRDEDRPKMIQVAKELKRIQTSWKDPCYQVILPTPLYGEASNYPLCFFTAKAKFVDHLEETLSSDKNHLDETLSSDINHLDETLSSDKNLLYETQSEDKDHLYETQSSYQKEISHGR</sequence>
<evidence type="ECO:0000313" key="8">
    <source>
        <dbReference type="Proteomes" id="UP000694240"/>
    </source>
</evidence>
<evidence type="ECO:0000256" key="5">
    <source>
        <dbReference type="SAM" id="MobiDB-lite"/>
    </source>
</evidence>
<name>A0A8T1XF86_9BRAS</name>
<dbReference type="GO" id="GO:0042742">
    <property type="term" value="P:defense response to bacterium"/>
    <property type="evidence" value="ECO:0007669"/>
    <property type="project" value="UniProtKB-ARBA"/>
</dbReference>
<feature type="region of interest" description="Disordered" evidence="5">
    <location>
        <begin position="1"/>
        <end position="29"/>
    </location>
</feature>
<accession>A0A8T1XF86</accession>
<dbReference type="GO" id="GO:0004674">
    <property type="term" value="F:protein serine/threonine kinase activity"/>
    <property type="evidence" value="ECO:0007669"/>
    <property type="project" value="TreeGrafter"/>
</dbReference>
<dbReference type="GO" id="GO:0005886">
    <property type="term" value="C:plasma membrane"/>
    <property type="evidence" value="ECO:0007669"/>
    <property type="project" value="TreeGrafter"/>
</dbReference>
<organism evidence="7 8">
    <name type="scientific">Arabidopsis thaliana x Arabidopsis arenosa</name>
    <dbReference type="NCBI Taxonomy" id="1240361"/>
    <lineage>
        <taxon>Eukaryota</taxon>
        <taxon>Viridiplantae</taxon>
        <taxon>Streptophyta</taxon>
        <taxon>Embryophyta</taxon>
        <taxon>Tracheophyta</taxon>
        <taxon>Spermatophyta</taxon>
        <taxon>Magnoliopsida</taxon>
        <taxon>eudicotyledons</taxon>
        <taxon>Gunneridae</taxon>
        <taxon>Pentapetalae</taxon>
        <taxon>rosids</taxon>
        <taxon>malvids</taxon>
        <taxon>Brassicales</taxon>
        <taxon>Brassicaceae</taxon>
        <taxon>Camelineae</taxon>
        <taxon>Arabidopsis</taxon>
    </lineage>
</organism>
<feature type="domain" description="Protein kinase" evidence="6">
    <location>
        <begin position="6"/>
        <end position="361"/>
    </location>
</feature>
<dbReference type="InterPro" id="IPR000719">
    <property type="entry name" value="Prot_kinase_dom"/>
</dbReference>
<dbReference type="Proteomes" id="UP000694240">
    <property type="component" value="Chromosome 13"/>
</dbReference>
<evidence type="ECO:0000313" key="7">
    <source>
        <dbReference type="EMBL" id="KAG7532395.1"/>
    </source>
</evidence>
<dbReference type="GO" id="GO:0005524">
    <property type="term" value="F:ATP binding"/>
    <property type="evidence" value="ECO:0007669"/>
    <property type="project" value="UniProtKB-UniRule"/>
</dbReference>
<dbReference type="Pfam" id="PF00069">
    <property type="entry name" value="Pkinase"/>
    <property type="match status" value="1"/>
</dbReference>
<comment type="similarity">
    <text evidence="3">Belongs to the protein kinase superfamily. Ser/Thr protein kinase family. ZRK subfamily.</text>
</comment>
<feature type="region of interest" description="Disordered" evidence="5">
    <location>
        <begin position="437"/>
        <end position="459"/>
    </location>
</feature>
<evidence type="ECO:0000256" key="3">
    <source>
        <dbReference type="ARBA" id="ARBA00060939"/>
    </source>
</evidence>
<evidence type="ECO:0000259" key="6">
    <source>
        <dbReference type="PROSITE" id="PS50011"/>
    </source>
</evidence>
<dbReference type="PROSITE" id="PS50011">
    <property type="entry name" value="PROTEIN_KINASE_DOM"/>
    <property type="match status" value="1"/>
</dbReference>
<proteinExistence type="inferred from homology"/>
<keyword evidence="7" id="KW-0808">Transferase</keyword>
<keyword evidence="2 4" id="KW-0067">ATP-binding</keyword>
<dbReference type="AlphaFoldDB" id="A0A8T1XF86"/>
<dbReference type="FunFam" id="1.10.510.10:FF:000774">
    <property type="entry name" value="Kinase family protein"/>
    <property type="match status" value="1"/>
</dbReference>
<dbReference type="GO" id="GO:0007166">
    <property type="term" value="P:cell surface receptor signaling pathway"/>
    <property type="evidence" value="ECO:0007669"/>
    <property type="project" value="InterPro"/>
</dbReference>
<comment type="subcellular location">
    <subcellularLocation>
        <location evidence="4">Membrane</location>
        <topology evidence="4">Single-pass type I membrane protein</topology>
    </subcellularLocation>
</comment>
<evidence type="ECO:0000256" key="4">
    <source>
        <dbReference type="RuleBase" id="RU369027"/>
    </source>
</evidence>
<gene>
    <name evidence="7" type="ORF">ISN45_Aa08g000840</name>
</gene>
<reference evidence="7 8" key="1">
    <citation type="submission" date="2020-12" db="EMBL/GenBank/DDBJ databases">
        <title>Concerted genomic and epigenomic changes stabilize Arabidopsis allopolyploids.</title>
        <authorList>
            <person name="Chen Z."/>
        </authorList>
    </citation>
    <scope>NUCLEOTIDE SEQUENCE [LARGE SCALE GENOMIC DNA]</scope>
    <source>
        <strain evidence="7">Allo738</strain>
        <tissue evidence="7">Leaf</tissue>
    </source>
</reference>
<dbReference type="PANTHER" id="PTHR27005">
    <property type="entry name" value="WALL-ASSOCIATED RECEPTOR KINASE-LIKE 21"/>
    <property type="match status" value="1"/>
</dbReference>
<keyword evidence="7" id="KW-0418">Kinase</keyword>
<dbReference type="InterPro" id="IPR045274">
    <property type="entry name" value="WAK-like"/>
</dbReference>